<sequence length="82" mass="10002">MGKYCKLPPLFSRSKSFKRKPKHFTFDVISIYTSNLIPQTNYDFPHWSKYPNKTIKIIDKNSLIIRLRRTKFINRWTYNFVL</sequence>
<evidence type="ECO:0000313" key="1">
    <source>
        <dbReference type="EMBL" id="QHT78804.1"/>
    </source>
</evidence>
<protein>
    <submittedName>
        <fullName evidence="1">Uncharacterized protein</fullName>
    </submittedName>
</protein>
<name>A0A6C0HEE6_9ZZZZ</name>
<reference evidence="1" key="1">
    <citation type="journal article" date="2020" name="Nature">
        <title>Giant virus diversity and host interactions through global metagenomics.</title>
        <authorList>
            <person name="Schulz F."/>
            <person name="Roux S."/>
            <person name="Paez-Espino D."/>
            <person name="Jungbluth S."/>
            <person name="Walsh D.A."/>
            <person name="Denef V.J."/>
            <person name="McMahon K.D."/>
            <person name="Konstantinidis K.T."/>
            <person name="Eloe-Fadrosh E.A."/>
            <person name="Kyrpides N.C."/>
            <person name="Woyke T."/>
        </authorList>
    </citation>
    <scope>NUCLEOTIDE SEQUENCE</scope>
    <source>
        <strain evidence="1">GVMAG-M-3300023179-92</strain>
    </source>
</reference>
<dbReference type="EMBL" id="MN739938">
    <property type="protein sequence ID" value="QHT78804.1"/>
    <property type="molecule type" value="Genomic_DNA"/>
</dbReference>
<accession>A0A6C0HEE6</accession>
<proteinExistence type="predicted"/>
<organism evidence="1">
    <name type="scientific">viral metagenome</name>
    <dbReference type="NCBI Taxonomy" id="1070528"/>
    <lineage>
        <taxon>unclassified sequences</taxon>
        <taxon>metagenomes</taxon>
        <taxon>organismal metagenomes</taxon>
    </lineage>
</organism>
<dbReference type="AlphaFoldDB" id="A0A6C0HEE6"/>